<proteinExistence type="predicted"/>
<sequence length="207" mass="24089">MFLIYPYFEGKKEGNIPKTIYEIVHEFVVNKRYEDITNMYSKDEEIDSEGYLLKIREGDGSEYNIEEIKKKLTDAELDYEIVATKQKRVEIGAGDLMSEVFIYVRDASASGITWDVLKGALMYGIGTAHASTSDKLLIKVVDRINFKRLRKDVALRLNIDSRNITLIDMHYSEEKQESYYVFKCDEWTVNLICDKNKVISEFNAEEF</sequence>
<dbReference type="AlphaFoldDB" id="A0A2N5GK97"/>
<name>A0A2N5GK97_9BACI</name>
<dbReference type="EMBL" id="PGVD01000043">
    <property type="protein sequence ID" value="PLR95000.1"/>
    <property type="molecule type" value="Genomic_DNA"/>
</dbReference>
<protein>
    <submittedName>
        <fullName evidence="1">Uncharacterized protein</fullName>
    </submittedName>
</protein>
<reference evidence="1 3" key="1">
    <citation type="submission" date="2017-11" db="EMBL/GenBank/DDBJ databases">
        <title>Comparitive Functional Genomics of Dry Heat Resistant strains isolated from the Viking Spacecraft.</title>
        <authorList>
            <person name="Seuylemezian A."/>
            <person name="Cooper K."/>
            <person name="Vaishampayan P."/>
        </authorList>
    </citation>
    <scope>NUCLEOTIDE SEQUENCE [LARGE SCALE GENOMIC DNA]</scope>
    <source>
        <strain evidence="1 3">M4.6</strain>
    </source>
</reference>
<comment type="caution">
    <text evidence="1">The sequence shown here is derived from an EMBL/GenBank/DDBJ whole genome shotgun (WGS) entry which is preliminary data.</text>
</comment>
<accession>A0A2N5GK97</accession>
<keyword evidence="4" id="KW-1185">Reference proteome</keyword>
<organism evidence="1 3">
    <name type="scientific">Bacillus canaveralius</name>
    <dbReference type="NCBI Taxonomy" id="1403243"/>
    <lineage>
        <taxon>Bacteria</taxon>
        <taxon>Bacillati</taxon>
        <taxon>Bacillota</taxon>
        <taxon>Bacilli</taxon>
        <taxon>Bacillales</taxon>
        <taxon>Bacillaceae</taxon>
        <taxon>Bacillus</taxon>
    </lineage>
</organism>
<evidence type="ECO:0000313" key="1">
    <source>
        <dbReference type="EMBL" id="PLR81846.1"/>
    </source>
</evidence>
<evidence type="ECO:0000313" key="2">
    <source>
        <dbReference type="EMBL" id="PLR95000.1"/>
    </source>
</evidence>
<dbReference type="Proteomes" id="UP000235114">
    <property type="component" value="Unassembled WGS sequence"/>
</dbReference>
<evidence type="ECO:0000313" key="4">
    <source>
        <dbReference type="Proteomes" id="UP000235114"/>
    </source>
</evidence>
<dbReference type="EMBL" id="PGVA01000029">
    <property type="protein sequence ID" value="PLR81846.1"/>
    <property type="molecule type" value="Genomic_DNA"/>
</dbReference>
<reference evidence="2 4" key="2">
    <citation type="submission" date="2017-12" db="EMBL/GenBank/DDBJ databases">
        <title>Comparative Functional Genomics of Dry Heat Resistant strains isolated from the Viking Spacecraft.</title>
        <authorList>
            <person name="Seuylemezian A."/>
            <person name="Cooper K."/>
            <person name="Vaishampayan P."/>
        </authorList>
    </citation>
    <scope>NUCLEOTIDE SEQUENCE [LARGE SCALE GENOMIC DNA]</scope>
    <source>
        <strain evidence="2 4">ATCC 29669</strain>
    </source>
</reference>
<gene>
    <name evidence="1" type="ORF">CU635_13890</name>
    <name evidence="2" type="ORF">CVD25_15365</name>
</gene>
<dbReference type="Proteomes" id="UP000234951">
    <property type="component" value="Unassembled WGS sequence"/>
</dbReference>
<evidence type="ECO:0000313" key="3">
    <source>
        <dbReference type="Proteomes" id="UP000234951"/>
    </source>
</evidence>